<name>A0ABW5TW58_9SPHI</name>
<dbReference type="Pfam" id="PF00378">
    <property type="entry name" value="ECH_1"/>
    <property type="match status" value="1"/>
</dbReference>
<dbReference type="InterPro" id="IPR029045">
    <property type="entry name" value="ClpP/crotonase-like_dom_sf"/>
</dbReference>
<dbReference type="InterPro" id="IPR018376">
    <property type="entry name" value="Enoyl-CoA_hyd/isom_CS"/>
</dbReference>
<evidence type="ECO:0000313" key="3">
    <source>
        <dbReference type="EMBL" id="MFD2732975.1"/>
    </source>
</evidence>
<dbReference type="RefSeq" id="WP_379048033.1">
    <property type="nucleotide sequence ID" value="NZ_JBHSKW010000069.1"/>
</dbReference>
<gene>
    <name evidence="3" type="ORF">ACFSSE_14790</name>
</gene>
<comment type="caution">
    <text evidence="3">The sequence shown here is derived from an EMBL/GenBank/DDBJ whole genome shotgun (WGS) entry which is preliminary data.</text>
</comment>
<dbReference type="CDD" id="cd06558">
    <property type="entry name" value="crotonase-like"/>
    <property type="match status" value="1"/>
</dbReference>
<keyword evidence="4" id="KW-1185">Reference proteome</keyword>
<evidence type="ECO:0000256" key="2">
    <source>
        <dbReference type="RuleBase" id="RU003707"/>
    </source>
</evidence>
<dbReference type="PANTHER" id="PTHR11941:SF45">
    <property type="entry name" value="ENOYL-COA DELTA ISOMERASE 1, MITOCHONDRIAL"/>
    <property type="match status" value="1"/>
</dbReference>
<dbReference type="SUPFAM" id="SSF52096">
    <property type="entry name" value="ClpP/crotonase"/>
    <property type="match status" value="1"/>
</dbReference>
<evidence type="ECO:0000256" key="1">
    <source>
        <dbReference type="ARBA" id="ARBA00005254"/>
    </source>
</evidence>
<dbReference type="Gene3D" id="3.90.226.10">
    <property type="entry name" value="2-enoyl-CoA Hydratase, Chain A, domain 1"/>
    <property type="match status" value="1"/>
</dbReference>
<reference evidence="4" key="1">
    <citation type="journal article" date="2019" name="Int. J. Syst. Evol. Microbiol.">
        <title>The Global Catalogue of Microorganisms (GCM) 10K type strain sequencing project: providing services to taxonomists for standard genome sequencing and annotation.</title>
        <authorList>
            <consortium name="The Broad Institute Genomics Platform"/>
            <consortium name="The Broad Institute Genome Sequencing Center for Infectious Disease"/>
            <person name="Wu L."/>
            <person name="Ma J."/>
        </authorList>
    </citation>
    <scope>NUCLEOTIDE SEQUENCE [LARGE SCALE GENOMIC DNA]</scope>
    <source>
        <strain evidence="4">KCTC 42456</strain>
    </source>
</reference>
<comment type="similarity">
    <text evidence="1 2">Belongs to the enoyl-CoA hydratase/isomerase family.</text>
</comment>
<dbReference type="PROSITE" id="PS00166">
    <property type="entry name" value="ENOYL_COA_HYDRATASE"/>
    <property type="match status" value="1"/>
</dbReference>
<dbReference type="EMBL" id="JBHULV010000050">
    <property type="protein sequence ID" value="MFD2732975.1"/>
    <property type="molecule type" value="Genomic_DNA"/>
</dbReference>
<dbReference type="PANTHER" id="PTHR11941">
    <property type="entry name" value="ENOYL-COA HYDRATASE-RELATED"/>
    <property type="match status" value="1"/>
</dbReference>
<organism evidence="3 4">
    <name type="scientific">Pedobacter alpinus</name>
    <dbReference type="NCBI Taxonomy" id="1590643"/>
    <lineage>
        <taxon>Bacteria</taxon>
        <taxon>Pseudomonadati</taxon>
        <taxon>Bacteroidota</taxon>
        <taxon>Sphingobacteriia</taxon>
        <taxon>Sphingobacteriales</taxon>
        <taxon>Sphingobacteriaceae</taxon>
        <taxon>Pedobacter</taxon>
    </lineage>
</organism>
<accession>A0ABW5TW58</accession>
<dbReference type="Proteomes" id="UP001597546">
    <property type="component" value="Unassembled WGS sequence"/>
</dbReference>
<evidence type="ECO:0000313" key="4">
    <source>
        <dbReference type="Proteomes" id="UP001597546"/>
    </source>
</evidence>
<protein>
    <submittedName>
        <fullName evidence="3">Enoyl-CoA hydratase/isomerase family protein</fullName>
    </submittedName>
</protein>
<dbReference type="InterPro" id="IPR001753">
    <property type="entry name" value="Enoyl-CoA_hydra/iso"/>
</dbReference>
<proteinExistence type="inferred from homology"/>
<sequence>MNTIKVTIQDKIAIIALDRGKSNAMNEVMIDELKKMFSSIAQDDNIGGVVLTGKEGFFTAGLDLIELYDYDESQMKIFWTKFLDLVKTITSFKKPLVAAISGHSPAGGCVLAICADYRIMAEGKFIIGLNEVPVGIIVPDSIFELYAFWIGKANAYRNLLEGKLMGTEEAKTIGLIDATAPIESLMTAALKRVNLYMQFEQNTWQQSKLNLRKALIAKVSEDQTATLDTMLKQWWSPSTRSILKTIIENLQGKKVS</sequence>